<reference evidence="5 6" key="1">
    <citation type="submission" date="2019-05" db="EMBL/GenBank/DDBJ databases">
        <title>Draft genome sequence of Actinomadura geliboluensis A8036.</title>
        <authorList>
            <person name="Saricaoglu S."/>
            <person name="Isik K."/>
        </authorList>
    </citation>
    <scope>NUCLEOTIDE SEQUENCE [LARGE SCALE GENOMIC DNA]</scope>
    <source>
        <strain evidence="5 6">A8036</strain>
    </source>
</reference>
<feature type="domain" description="AMP-binding enzyme C-terminal" evidence="4">
    <location>
        <begin position="427"/>
        <end position="500"/>
    </location>
</feature>
<name>A0A5S4H8L3_9ACTN</name>
<dbReference type="PANTHER" id="PTHR43201">
    <property type="entry name" value="ACYL-COA SYNTHETASE"/>
    <property type="match status" value="1"/>
</dbReference>
<dbReference type="InterPro" id="IPR042099">
    <property type="entry name" value="ANL_N_sf"/>
</dbReference>
<dbReference type="RefSeq" id="WP_138638666.1">
    <property type="nucleotide sequence ID" value="NZ_JASWDG010000061.1"/>
</dbReference>
<dbReference type="Proteomes" id="UP000305238">
    <property type="component" value="Unassembled WGS sequence"/>
</dbReference>
<dbReference type="PROSITE" id="PS00455">
    <property type="entry name" value="AMP_BINDING"/>
    <property type="match status" value="1"/>
</dbReference>
<evidence type="ECO:0000256" key="2">
    <source>
        <dbReference type="ARBA" id="ARBA00022598"/>
    </source>
</evidence>
<gene>
    <name evidence="5" type="ORF">ETD96_23625</name>
</gene>
<protein>
    <submittedName>
        <fullName evidence="5">ATP-dependent acyl-CoA ligase</fullName>
    </submittedName>
</protein>
<dbReference type="Pfam" id="PF13193">
    <property type="entry name" value="AMP-binding_C"/>
    <property type="match status" value="1"/>
</dbReference>
<dbReference type="SUPFAM" id="SSF56801">
    <property type="entry name" value="Acetyl-CoA synthetase-like"/>
    <property type="match status" value="1"/>
</dbReference>
<evidence type="ECO:0000256" key="1">
    <source>
        <dbReference type="ARBA" id="ARBA00006432"/>
    </source>
</evidence>
<comment type="similarity">
    <text evidence="1">Belongs to the ATP-dependent AMP-binding enzyme family.</text>
</comment>
<dbReference type="AlphaFoldDB" id="A0A5S4H8L3"/>
<dbReference type="OrthoDB" id="9803968at2"/>
<dbReference type="InterPro" id="IPR000873">
    <property type="entry name" value="AMP-dep_synth/lig_dom"/>
</dbReference>
<dbReference type="Gene3D" id="3.30.300.30">
    <property type="match status" value="1"/>
</dbReference>
<keyword evidence="2 5" id="KW-0436">Ligase</keyword>
<dbReference type="GO" id="GO:0031956">
    <property type="term" value="F:medium-chain fatty acid-CoA ligase activity"/>
    <property type="evidence" value="ECO:0007669"/>
    <property type="project" value="TreeGrafter"/>
</dbReference>
<comment type="caution">
    <text evidence="5">The sequence shown here is derived from an EMBL/GenBank/DDBJ whole genome shotgun (WGS) entry which is preliminary data.</text>
</comment>
<evidence type="ECO:0000259" key="4">
    <source>
        <dbReference type="Pfam" id="PF13193"/>
    </source>
</evidence>
<feature type="domain" description="AMP-dependent synthetase/ligase" evidence="3">
    <location>
        <begin position="30"/>
        <end position="377"/>
    </location>
</feature>
<organism evidence="5 6">
    <name type="scientific">Actinomadura geliboluensis</name>
    <dbReference type="NCBI Taxonomy" id="882440"/>
    <lineage>
        <taxon>Bacteria</taxon>
        <taxon>Bacillati</taxon>
        <taxon>Actinomycetota</taxon>
        <taxon>Actinomycetes</taxon>
        <taxon>Streptosporangiales</taxon>
        <taxon>Thermomonosporaceae</taxon>
        <taxon>Actinomadura</taxon>
    </lineage>
</organism>
<dbReference type="Gene3D" id="3.40.50.12780">
    <property type="entry name" value="N-terminal domain of ligase-like"/>
    <property type="match status" value="1"/>
</dbReference>
<proteinExistence type="inferred from homology"/>
<keyword evidence="6" id="KW-1185">Reference proteome</keyword>
<dbReference type="InterPro" id="IPR020845">
    <property type="entry name" value="AMP-binding_CS"/>
</dbReference>
<dbReference type="EMBL" id="VCKZ01000184">
    <property type="protein sequence ID" value="TMR35160.1"/>
    <property type="molecule type" value="Genomic_DNA"/>
</dbReference>
<evidence type="ECO:0000313" key="6">
    <source>
        <dbReference type="Proteomes" id="UP000305238"/>
    </source>
</evidence>
<dbReference type="Pfam" id="PF00501">
    <property type="entry name" value="AMP-binding"/>
    <property type="match status" value="1"/>
</dbReference>
<accession>A0A5S4H8L3</accession>
<evidence type="ECO:0000313" key="5">
    <source>
        <dbReference type="EMBL" id="TMR35160.1"/>
    </source>
</evidence>
<sequence length="531" mass="57195">MTAEETLPGRVPAAPELPPAAESGFAALLAWAARTRPDAPALEVEGDETLTRAELAARVGALAGALADAGVTEGAVVGMALDNRARSYVLILAAAALGATILPLNPGFQPAEFEALAELARPTHLVALPRFADAHAALLAERGVRVVDIEGTAAAPADTLPAAESAPMREHPVWYGLTSGSTGLPKIISKTQGKWLDAASVLRSVLALDPHDRLLSAQPCYYGDPLMLFLACLQSGACFVLLSRFRSQTFMRNVADRAVTKFWTIGSMPAMLLNAPPGPFDREHRAVAAWSIGIPRALHRPLEERFGLRWLEVYGSAEANAVLAQTLDSPSTPGEGWLGGIVPGQEIRMVDEHGAELHGDGTGQLLVRGRLVVDGYLRNPEATAAAFTGDGWYRSGDIMERRGGRLRFVRREKEIVRRAGENISTEEVERALRTHPLVQDAAVLPYPDPVRGEEVWAVVEPVPGARPEAGALAEHAGRHLARHKVPRFVSLIDALPRTPSERVAKRLLRDRDDLETTDLRPGDARIRKDTP</sequence>
<dbReference type="PANTHER" id="PTHR43201:SF5">
    <property type="entry name" value="MEDIUM-CHAIN ACYL-COA LIGASE ACSF2, MITOCHONDRIAL"/>
    <property type="match status" value="1"/>
</dbReference>
<evidence type="ECO:0000259" key="3">
    <source>
        <dbReference type="Pfam" id="PF00501"/>
    </source>
</evidence>
<dbReference type="InterPro" id="IPR025110">
    <property type="entry name" value="AMP-bd_C"/>
</dbReference>
<dbReference type="GO" id="GO:0006631">
    <property type="term" value="P:fatty acid metabolic process"/>
    <property type="evidence" value="ECO:0007669"/>
    <property type="project" value="TreeGrafter"/>
</dbReference>
<dbReference type="InterPro" id="IPR045851">
    <property type="entry name" value="AMP-bd_C_sf"/>
</dbReference>